<evidence type="ECO:0000259" key="1">
    <source>
        <dbReference type="Pfam" id="PF18942"/>
    </source>
</evidence>
<organism evidence="2 3">
    <name type="scientific">Aquimarina muelleri</name>
    <dbReference type="NCBI Taxonomy" id="279356"/>
    <lineage>
        <taxon>Bacteria</taxon>
        <taxon>Pseudomonadati</taxon>
        <taxon>Bacteroidota</taxon>
        <taxon>Flavobacteriia</taxon>
        <taxon>Flavobacteriales</taxon>
        <taxon>Flavobacteriaceae</taxon>
        <taxon>Aquimarina</taxon>
    </lineage>
</organism>
<evidence type="ECO:0000313" key="3">
    <source>
        <dbReference type="Proteomes" id="UP000601108"/>
    </source>
</evidence>
<name>A0A918JZG7_9FLAO</name>
<gene>
    <name evidence="2" type="ORF">GCM10007384_38930</name>
</gene>
<reference evidence="2 3" key="1">
    <citation type="journal article" date="2014" name="Int. J. Syst. Evol. Microbiol.">
        <title>Complete genome sequence of Corynebacterium casei LMG S-19264T (=DSM 44701T), isolated from a smear-ripened cheese.</title>
        <authorList>
            <consortium name="US DOE Joint Genome Institute (JGI-PGF)"/>
            <person name="Walter F."/>
            <person name="Albersmeier A."/>
            <person name="Kalinowski J."/>
            <person name="Ruckert C."/>
        </authorList>
    </citation>
    <scope>NUCLEOTIDE SEQUENCE [LARGE SCALE GENOMIC DNA]</scope>
    <source>
        <strain evidence="2 3">KCTC 12285</strain>
    </source>
</reference>
<protein>
    <recommendedName>
        <fullName evidence="1">DUF5689 domain-containing protein</fullName>
    </recommendedName>
</protein>
<proteinExistence type="predicted"/>
<evidence type="ECO:0000313" key="2">
    <source>
        <dbReference type="EMBL" id="GGX34549.1"/>
    </source>
</evidence>
<dbReference type="AlphaFoldDB" id="A0A918JZG7"/>
<dbReference type="EMBL" id="BMWS01000047">
    <property type="protein sequence ID" value="GGX34549.1"/>
    <property type="molecule type" value="Genomic_DNA"/>
</dbReference>
<feature type="domain" description="DUF5689" evidence="1">
    <location>
        <begin position="58"/>
        <end position="279"/>
    </location>
</feature>
<keyword evidence="3" id="KW-1185">Reference proteome</keyword>
<sequence length="470" mass="52311">MNLKNLKKIIKFFNVFALAIITSMCSPEEDFKTPELVIEEPEIKGTIITIDAILGILNKALENEGKNAKVVFENTDSFIEGYVVSSDKASNFFKELVIQDKEANPSSGIRVLIDDNPLFTTYEFGRKVYIKLSSLSIGIENGVPTLGILEGNSISAIPSFSLKETVIRSTKLVNIIPLETMLEDITDKLLNLYVKVNNLQFTKNLVLPDNIFTFAAEANDKYDGERILESCATGRKIVLSTSTFSDFKGLKLSRKQGSFEGIVTKNFLGDTYNLALNDPTKLLFDNDTRCDPIVLECPVAIEGSILLFKENFTDLKIRDLEDAGWINNNTTRGKLAYKIGDFASNQYIQITGFNSKESLYEVWLITPEIELSSVSTAVLNFDLQAGYDNGNILEVFITKNFIETPKNTSWIKLDATIPRGPLNSFGDFIPAGPISLSCVESTIRIGFRYIGGDPRATTRYHIDNITIKGN</sequence>
<accession>A0A918JZG7</accession>
<dbReference type="Gene3D" id="2.60.120.200">
    <property type="match status" value="1"/>
</dbReference>
<dbReference type="InterPro" id="IPR043744">
    <property type="entry name" value="DUF5689"/>
</dbReference>
<comment type="caution">
    <text evidence="2">The sequence shown here is derived from an EMBL/GenBank/DDBJ whole genome shotgun (WGS) entry which is preliminary data.</text>
</comment>
<dbReference type="NCBIfam" id="NF038128">
    <property type="entry name" value="choice_anch_J"/>
    <property type="match status" value="1"/>
</dbReference>
<dbReference type="Pfam" id="PF18942">
    <property type="entry name" value="DUF5689"/>
    <property type="match status" value="1"/>
</dbReference>
<dbReference type="RefSeq" id="WP_155837941.1">
    <property type="nucleotide sequence ID" value="NZ_BMWS01000047.1"/>
</dbReference>
<dbReference type="Proteomes" id="UP000601108">
    <property type="component" value="Unassembled WGS sequence"/>
</dbReference>